<dbReference type="InterPro" id="IPR000299">
    <property type="entry name" value="FERM_domain"/>
</dbReference>
<reference evidence="16 17" key="1">
    <citation type="journal article" date="2022" name="Nat. Ecol. Evol.">
        <title>A masculinizing supergene underlies an exaggerated male reproductive morph in a spider.</title>
        <authorList>
            <person name="Hendrickx F."/>
            <person name="De Corte Z."/>
            <person name="Sonet G."/>
            <person name="Van Belleghem S.M."/>
            <person name="Kostlbacher S."/>
            <person name="Vangestel C."/>
        </authorList>
    </citation>
    <scope>NUCLEOTIDE SEQUENCE [LARGE SCALE GENOMIC DNA]</scope>
    <source>
        <strain evidence="16">W744_W776</strain>
    </source>
</reference>
<evidence type="ECO:0000256" key="6">
    <source>
        <dbReference type="ARBA" id="ARBA00022777"/>
    </source>
</evidence>
<dbReference type="InterPro" id="IPR017441">
    <property type="entry name" value="Protein_kinase_ATP_BS"/>
</dbReference>
<dbReference type="GO" id="GO:0005829">
    <property type="term" value="C:cytosol"/>
    <property type="evidence" value="ECO:0007669"/>
    <property type="project" value="TreeGrafter"/>
</dbReference>
<evidence type="ECO:0000256" key="7">
    <source>
        <dbReference type="ARBA" id="ARBA00022840"/>
    </source>
</evidence>
<dbReference type="FunFam" id="1.10.510.10:FF:000554">
    <property type="entry name" value="Predicted protein"/>
    <property type="match status" value="1"/>
</dbReference>
<evidence type="ECO:0000256" key="4">
    <source>
        <dbReference type="ARBA" id="ARBA00022737"/>
    </source>
</evidence>
<keyword evidence="3" id="KW-0808">Transferase</keyword>
<dbReference type="InterPro" id="IPR051286">
    <property type="entry name" value="JAK"/>
</dbReference>
<proteinExistence type="predicted"/>
<evidence type="ECO:0000259" key="15">
    <source>
        <dbReference type="PROSITE" id="PS50057"/>
    </source>
</evidence>
<dbReference type="GO" id="GO:0016020">
    <property type="term" value="C:membrane"/>
    <property type="evidence" value="ECO:0007669"/>
    <property type="project" value="InterPro"/>
</dbReference>
<evidence type="ECO:0000256" key="1">
    <source>
        <dbReference type="ARBA" id="ARBA00011903"/>
    </source>
</evidence>
<dbReference type="InterPro" id="IPR001245">
    <property type="entry name" value="Ser-Thr/Tyr_kinase_cat_dom"/>
</dbReference>
<evidence type="ECO:0000256" key="9">
    <source>
        <dbReference type="ARBA" id="ARBA00023137"/>
    </source>
</evidence>
<keyword evidence="2" id="KW-0597">Phosphoprotein</keyword>
<keyword evidence="5 12" id="KW-0547">Nucleotide-binding</keyword>
<dbReference type="InterPro" id="IPR011009">
    <property type="entry name" value="Kinase-like_dom_sf"/>
</dbReference>
<dbReference type="GO" id="GO:0004715">
    <property type="term" value="F:non-membrane spanning protein tyrosine kinase activity"/>
    <property type="evidence" value="ECO:0007669"/>
    <property type="project" value="UniProtKB-EC"/>
</dbReference>
<dbReference type="InterPro" id="IPR019749">
    <property type="entry name" value="Band_41_domain"/>
</dbReference>
<dbReference type="GO" id="GO:0030154">
    <property type="term" value="P:cell differentiation"/>
    <property type="evidence" value="ECO:0007669"/>
    <property type="project" value="TreeGrafter"/>
</dbReference>
<accession>A0AAV6U875</accession>
<dbReference type="Pfam" id="PF18379">
    <property type="entry name" value="FERM_F1"/>
    <property type="match status" value="1"/>
</dbReference>
<dbReference type="Gene3D" id="3.30.505.10">
    <property type="entry name" value="SH2 domain"/>
    <property type="match status" value="1"/>
</dbReference>
<dbReference type="PANTHER" id="PTHR45807:SF7">
    <property type="entry name" value="TYROSINE-PROTEIN KINASE HOPSCOTCH"/>
    <property type="match status" value="1"/>
</dbReference>
<dbReference type="GO" id="GO:0007259">
    <property type="term" value="P:cell surface receptor signaling pathway via JAK-STAT"/>
    <property type="evidence" value="ECO:0007669"/>
    <property type="project" value="TreeGrafter"/>
</dbReference>
<dbReference type="GO" id="GO:0048731">
    <property type="term" value="P:system development"/>
    <property type="evidence" value="ECO:0007669"/>
    <property type="project" value="UniProtKB-ARBA"/>
</dbReference>
<dbReference type="Gene3D" id="1.10.510.10">
    <property type="entry name" value="Transferase(Phosphotransferase) domain 1"/>
    <property type="match status" value="2"/>
</dbReference>
<evidence type="ECO:0000256" key="11">
    <source>
        <dbReference type="PROSITE-ProRule" id="PRU00191"/>
    </source>
</evidence>
<keyword evidence="8 11" id="KW-0727">SH2 domain</keyword>
<dbReference type="GO" id="GO:0035556">
    <property type="term" value="P:intracellular signal transduction"/>
    <property type="evidence" value="ECO:0007669"/>
    <property type="project" value="InterPro"/>
</dbReference>
<keyword evidence="9" id="KW-0829">Tyrosine-protein kinase</keyword>
<evidence type="ECO:0000313" key="17">
    <source>
        <dbReference type="Proteomes" id="UP000827092"/>
    </source>
</evidence>
<dbReference type="GO" id="GO:0005524">
    <property type="term" value="F:ATP binding"/>
    <property type="evidence" value="ECO:0007669"/>
    <property type="project" value="UniProtKB-UniRule"/>
</dbReference>
<evidence type="ECO:0000256" key="2">
    <source>
        <dbReference type="ARBA" id="ARBA00022553"/>
    </source>
</evidence>
<dbReference type="InterPro" id="IPR041381">
    <property type="entry name" value="JAK1-3/TYK2_PHL_dom"/>
</dbReference>
<dbReference type="InterPro" id="IPR008266">
    <property type="entry name" value="Tyr_kinase_AS"/>
</dbReference>
<dbReference type="PROSITE" id="PS00109">
    <property type="entry name" value="PROTEIN_KINASE_TYR"/>
    <property type="match status" value="1"/>
</dbReference>
<dbReference type="SUPFAM" id="SSF56112">
    <property type="entry name" value="Protein kinase-like (PK-like)"/>
    <property type="match status" value="2"/>
</dbReference>
<feature type="binding site" evidence="12">
    <location>
        <position position="881"/>
    </location>
    <ligand>
        <name>ATP</name>
        <dbReference type="ChEBI" id="CHEBI:30616"/>
    </ligand>
</feature>
<feature type="domain" description="FERM" evidence="15">
    <location>
        <begin position="3"/>
        <end position="307"/>
    </location>
</feature>
<dbReference type="PRINTS" id="PR00109">
    <property type="entry name" value="TYRKINASE"/>
</dbReference>
<dbReference type="InterPro" id="IPR016251">
    <property type="entry name" value="Tyr_kinase_non-rcpt_Jak/Tyk2"/>
</dbReference>
<dbReference type="CDD" id="cd14473">
    <property type="entry name" value="FERM_B-lobe"/>
    <property type="match status" value="1"/>
</dbReference>
<keyword evidence="4" id="KW-0677">Repeat</keyword>
<dbReference type="InterPro" id="IPR000719">
    <property type="entry name" value="Prot_kinase_dom"/>
</dbReference>
<dbReference type="SUPFAM" id="SSF55550">
    <property type="entry name" value="SH2 domain"/>
    <property type="match status" value="1"/>
</dbReference>
<evidence type="ECO:0000256" key="5">
    <source>
        <dbReference type="ARBA" id="ARBA00022741"/>
    </source>
</evidence>
<evidence type="ECO:0000259" key="14">
    <source>
        <dbReference type="PROSITE" id="PS50011"/>
    </source>
</evidence>
<dbReference type="PROSITE" id="PS50057">
    <property type="entry name" value="FERM_3"/>
    <property type="match status" value="1"/>
</dbReference>
<dbReference type="Pfam" id="PF17887">
    <property type="entry name" value="Jak1_Phl"/>
    <property type="match status" value="1"/>
</dbReference>
<evidence type="ECO:0000256" key="8">
    <source>
        <dbReference type="ARBA" id="ARBA00022999"/>
    </source>
</evidence>
<dbReference type="PROSITE" id="PS00107">
    <property type="entry name" value="PROTEIN_KINASE_ATP"/>
    <property type="match status" value="1"/>
</dbReference>
<dbReference type="EC" id="2.7.10.2" evidence="1"/>
<protein>
    <recommendedName>
        <fullName evidence="1">non-specific protein-tyrosine kinase</fullName>
        <ecNumber evidence="1">2.7.10.2</ecNumber>
    </recommendedName>
</protein>
<dbReference type="InterPro" id="IPR000980">
    <property type="entry name" value="SH2"/>
</dbReference>
<comment type="caution">
    <text evidence="16">The sequence shown here is derived from an EMBL/GenBank/DDBJ whole genome shotgun (WGS) entry which is preliminary data.</text>
</comment>
<dbReference type="Pfam" id="PF21990">
    <property type="entry name" value="SH2_1"/>
    <property type="match status" value="1"/>
</dbReference>
<dbReference type="PANTHER" id="PTHR45807">
    <property type="entry name" value="TYROSINE-PROTEIN KINASE HOPSCOTCH"/>
    <property type="match status" value="1"/>
</dbReference>
<evidence type="ECO:0000259" key="13">
    <source>
        <dbReference type="PROSITE" id="PS50001"/>
    </source>
</evidence>
<evidence type="ECO:0000256" key="12">
    <source>
        <dbReference type="PROSITE-ProRule" id="PRU10141"/>
    </source>
</evidence>
<dbReference type="GO" id="GO:0071944">
    <property type="term" value="C:cell periphery"/>
    <property type="evidence" value="ECO:0007669"/>
    <property type="project" value="UniProtKB-ARBA"/>
</dbReference>
<dbReference type="InterPro" id="IPR041155">
    <property type="entry name" value="FERM_F1"/>
</dbReference>
<comment type="catalytic activity">
    <reaction evidence="10">
        <text>L-tyrosyl-[protein] + ATP = O-phospho-L-tyrosyl-[protein] + ADP + H(+)</text>
        <dbReference type="Rhea" id="RHEA:10596"/>
        <dbReference type="Rhea" id="RHEA-COMP:10136"/>
        <dbReference type="Rhea" id="RHEA-COMP:20101"/>
        <dbReference type="ChEBI" id="CHEBI:15378"/>
        <dbReference type="ChEBI" id="CHEBI:30616"/>
        <dbReference type="ChEBI" id="CHEBI:46858"/>
        <dbReference type="ChEBI" id="CHEBI:61978"/>
        <dbReference type="ChEBI" id="CHEBI:456216"/>
        <dbReference type="EC" id="2.7.10.2"/>
    </reaction>
</comment>
<sequence length="1116" mass="127862">MAGAVTVEFYSGKESLTFNGEDSLVAEDLIIESCKYLKIGPVARPLFSLWNPSDSLWFPLNKEFEIKNGQQWYLHLRLRFKAPSVKDLIEKTNVHLLNYYFHQARNDFLEGRITELCQGQLRESALGLVATDIIRVMLEKQETPETMKLNSRNFIPPVLKKNPLWDNFLCDPLQKAVSRGWKNCRQNPEFVKEKYLQQLTELVPDYGAELHSVLIDESGKVYEVDLVVNPYHPTYPGIRIRVKKSKDNWTRICSIEELCYVSMRSDETVEISRQNGVPQYVQFSGKARMHSFVSLLDGYYRLSEKWIFNLCKDLPTPSLQILRTMKCHGPVGAEFAHLKLEEKADKTDGIYILRESETTYDHYYVDVWTNTKQNSQNISVYKITKNSNNMFAMKGWEGSFPSIAELLSHHATVNKLNFQRCIPPSEYDKTKLLLCRQDNTDNSSLKTRGECSCSAQCIPHDAIVFSHSKSKLSGKFTVVAQGNLRRSCTDSRAVAVKMLRKDTKVSHLQEFLTQCDKILYWQHDAIVSTIGMILTNPTSLVMEWLPIGTLDKYLQSQQASLKEVDLVEAAYHIARALWYLEEQHVCHGNIRCHNILIASHTESSFKVKLADPGLISYTDADIHWIPPEHHSDYSGASRSNLADVYAYGTTLWEILSYGSKPMADVPSKEVKDWYLRHNTLPFPPNCRKEMENLIEECWNIDQDSRKRPQAIVRDVNQILYEVYNSRRSHSYAVIEPTAVIEPELSPSKPTVPSRRPPVKDPPLSKFKNVFKWPVTGPFKGFAYNYLNQSRSMTNASSANSGSSFLTAETEQSIVLETSDSLISISENGDAAEYINSSDLSWVIEKEQLTLRGKIGEGFYGEVSKATLTDRFGFVPEEVAVKRIKMNNQSPICVNELKREMEIMKKLSHKNIVQIRGLVEEPETMLVMEYVNNGSLLNYLQSFKNQKDKLGYSDLFRFALGIAEGMAYLETQNIVHRDLAARNILVGSANSVKISDFGLAQVIKDHYYRMKTERNLPVRWYAIEAIIAQKFSHKSDVWSYGITLWEIFSYGENPQIPDVPDIALHEALQRGQRLAKPPDCPGVVYTLMRMCWELQSQNRPDFGKIIELLRQYDYECT</sequence>
<dbReference type="PROSITE" id="PS50011">
    <property type="entry name" value="PROTEIN_KINASE_DOM"/>
    <property type="match status" value="2"/>
</dbReference>
<dbReference type="CDD" id="cd00192">
    <property type="entry name" value="PTKc"/>
    <property type="match status" value="1"/>
</dbReference>
<dbReference type="Pfam" id="PF07714">
    <property type="entry name" value="PK_Tyr_Ser-Thr"/>
    <property type="match status" value="2"/>
</dbReference>
<dbReference type="Proteomes" id="UP000827092">
    <property type="component" value="Unassembled WGS sequence"/>
</dbReference>
<dbReference type="SMART" id="SM00295">
    <property type="entry name" value="B41"/>
    <property type="match status" value="1"/>
</dbReference>
<dbReference type="InterPro" id="IPR019748">
    <property type="entry name" value="FERM_central"/>
</dbReference>
<keyword evidence="7 12" id="KW-0067">ATP-binding</keyword>
<dbReference type="InterPro" id="IPR020635">
    <property type="entry name" value="Tyr_kinase_cat_dom"/>
</dbReference>
<feature type="domain" description="SH2" evidence="13">
    <location>
        <begin position="326"/>
        <end position="425"/>
    </location>
</feature>
<evidence type="ECO:0000256" key="3">
    <source>
        <dbReference type="ARBA" id="ARBA00022679"/>
    </source>
</evidence>
<dbReference type="EMBL" id="JAFNEN010000564">
    <property type="protein sequence ID" value="KAG8180450.1"/>
    <property type="molecule type" value="Genomic_DNA"/>
</dbReference>
<dbReference type="GO" id="GO:0019221">
    <property type="term" value="P:cytokine-mediated signaling pathway"/>
    <property type="evidence" value="ECO:0007669"/>
    <property type="project" value="TreeGrafter"/>
</dbReference>
<feature type="domain" description="Protein kinase" evidence="14">
    <location>
        <begin position="465"/>
        <end position="719"/>
    </location>
</feature>
<dbReference type="InterPro" id="IPR036860">
    <property type="entry name" value="SH2_dom_sf"/>
</dbReference>
<feature type="domain" description="Protein kinase" evidence="14">
    <location>
        <begin position="848"/>
        <end position="1114"/>
    </location>
</feature>
<organism evidence="16 17">
    <name type="scientific">Oedothorax gibbosus</name>
    <dbReference type="NCBI Taxonomy" id="931172"/>
    <lineage>
        <taxon>Eukaryota</taxon>
        <taxon>Metazoa</taxon>
        <taxon>Ecdysozoa</taxon>
        <taxon>Arthropoda</taxon>
        <taxon>Chelicerata</taxon>
        <taxon>Arachnida</taxon>
        <taxon>Araneae</taxon>
        <taxon>Araneomorphae</taxon>
        <taxon>Entelegynae</taxon>
        <taxon>Araneoidea</taxon>
        <taxon>Linyphiidae</taxon>
        <taxon>Erigoninae</taxon>
        <taxon>Oedothorax</taxon>
    </lineage>
</organism>
<dbReference type="PROSITE" id="PS50001">
    <property type="entry name" value="SH2"/>
    <property type="match status" value="1"/>
</dbReference>
<keyword evidence="17" id="KW-1185">Reference proteome</keyword>
<dbReference type="PRINTS" id="PR01823">
    <property type="entry name" value="JANUSKINASE"/>
</dbReference>
<dbReference type="GO" id="GO:0009887">
    <property type="term" value="P:animal organ morphogenesis"/>
    <property type="evidence" value="ECO:0007669"/>
    <property type="project" value="UniProtKB-ARBA"/>
</dbReference>
<evidence type="ECO:0000256" key="10">
    <source>
        <dbReference type="ARBA" id="ARBA00051245"/>
    </source>
</evidence>
<dbReference type="GO" id="GO:0005126">
    <property type="term" value="F:cytokine receptor binding"/>
    <property type="evidence" value="ECO:0007669"/>
    <property type="project" value="TreeGrafter"/>
</dbReference>
<dbReference type="Gene3D" id="3.30.200.20">
    <property type="entry name" value="Phosphorylase Kinase, domain 1"/>
    <property type="match status" value="1"/>
</dbReference>
<dbReference type="AlphaFoldDB" id="A0AAV6U875"/>
<name>A0AAV6U875_9ARAC</name>
<keyword evidence="6" id="KW-0418">Kinase</keyword>
<evidence type="ECO:0000313" key="16">
    <source>
        <dbReference type="EMBL" id="KAG8180450.1"/>
    </source>
</evidence>
<gene>
    <name evidence="16" type="ORF">JTE90_022795</name>
</gene>
<dbReference type="SMART" id="SM00219">
    <property type="entry name" value="TyrKc"/>
    <property type="match status" value="2"/>
</dbReference>